<dbReference type="EMBL" id="JZWT02000003">
    <property type="protein sequence ID" value="MFB6489964.1"/>
    <property type="molecule type" value="Genomic_DNA"/>
</dbReference>
<proteinExistence type="predicted"/>
<evidence type="ECO:0000313" key="1">
    <source>
        <dbReference type="EMBL" id="MFB6489964.1"/>
    </source>
</evidence>
<comment type="caution">
    <text evidence="1">The sequence shown here is derived from an EMBL/GenBank/DDBJ whole genome shotgun (WGS) entry which is preliminary data.</text>
</comment>
<gene>
    <name evidence="1" type="ORF">TU35_001750</name>
</gene>
<protein>
    <submittedName>
        <fullName evidence="1">Uncharacterized protein</fullName>
    </submittedName>
</protein>
<sequence length="218" mass="25630">MEPYCNFDVAVENVREMLLGLLSDAYTDMPQRELEAVLDIALRDFLHYLAYRFGLYLTPRFREDKARQRLCVRIVEHWDFVRRIAEDWVVMWSAKWRQRVKLVFTDEEFKKATEAGVPSKPNDNLEKFLSEIDHLGLQLFTVSQLIKAGELAGLDQIADYIIREEASAMLDSYGLEGALRRYREGELAKRIMARIQSMRKTSEPFLIIRVDITRVWGY</sequence>
<evidence type="ECO:0000313" key="2">
    <source>
        <dbReference type="Proteomes" id="UP000033636"/>
    </source>
</evidence>
<accession>A0ACC6UZT4</accession>
<name>A0ACC6UZT4_9CREN</name>
<dbReference type="Proteomes" id="UP000033636">
    <property type="component" value="Unassembled WGS sequence"/>
</dbReference>
<organism evidence="1 2">
    <name type="scientific">Thermoproteus sp. AZ2</name>
    <dbReference type="NCBI Taxonomy" id="1609232"/>
    <lineage>
        <taxon>Archaea</taxon>
        <taxon>Thermoproteota</taxon>
        <taxon>Thermoprotei</taxon>
        <taxon>Thermoproteales</taxon>
        <taxon>Thermoproteaceae</taxon>
        <taxon>Thermoproteus</taxon>
    </lineage>
</organism>
<reference evidence="1" key="1">
    <citation type="submission" date="2024-07" db="EMBL/GenBank/DDBJ databases">
        <title>Metagenome and Metagenome-Assembled Genomes of Archaea from a hot spring from the geothermal field of Los Azufres, Mexico.</title>
        <authorList>
            <person name="Marin-Paredes R."/>
            <person name="Martinez-Romero E."/>
            <person name="Servin-Garciduenas L.E."/>
        </authorList>
    </citation>
    <scope>NUCLEOTIDE SEQUENCE</scope>
</reference>